<dbReference type="InterPro" id="IPR043148">
    <property type="entry name" value="TagF_C"/>
</dbReference>
<evidence type="ECO:0000256" key="4">
    <source>
        <dbReference type="ARBA" id="ARBA00022679"/>
    </source>
</evidence>
<dbReference type="PANTHER" id="PTHR37316:SF3">
    <property type="entry name" value="TEICHOIC ACID GLYCEROL-PHOSPHATE TRANSFERASE"/>
    <property type="match status" value="1"/>
</dbReference>
<name>A0ABT2LZH3_9FIRM</name>
<comment type="caution">
    <text evidence="7">The sequence shown here is derived from an EMBL/GenBank/DDBJ whole genome shotgun (WGS) entry which is preliminary data.</text>
</comment>
<evidence type="ECO:0000256" key="5">
    <source>
        <dbReference type="ARBA" id="ARBA00022944"/>
    </source>
</evidence>
<dbReference type="EMBL" id="JAODBU010000006">
    <property type="protein sequence ID" value="MCT7398698.1"/>
    <property type="molecule type" value="Genomic_DNA"/>
</dbReference>
<evidence type="ECO:0000256" key="2">
    <source>
        <dbReference type="ARBA" id="ARBA00010488"/>
    </source>
</evidence>
<reference evidence="7" key="1">
    <citation type="submission" date="2022-09" db="EMBL/GenBank/DDBJ databases">
        <title>Eubacterium sp. LFL-14 isolated from human feces.</title>
        <authorList>
            <person name="Liu F."/>
        </authorList>
    </citation>
    <scope>NUCLEOTIDE SEQUENCE</scope>
    <source>
        <strain evidence="7">LFL-14</strain>
    </source>
</reference>
<dbReference type="InterPro" id="IPR043149">
    <property type="entry name" value="TagF_N"/>
</dbReference>
<keyword evidence="4" id="KW-0808">Transferase</keyword>
<evidence type="ECO:0000256" key="6">
    <source>
        <dbReference type="ARBA" id="ARBA00023136"/>
    </source>
</evidence>
<dbReference type="PANTHER" id="PTHR37316">
    <property type="entry name" value="TEICHOIC ACID GLYCEROL-PHOSPHATE PRIMASE"/>
    <property type="match status" value="1"/>
</dbReference>
<dbReference type="Proteomes" id="UP001431199">
    <property type="component" value="Unassembled WGS sequence"/>
</dbReference>
<organism evidence="7 8">
    <name type="scientific">Eubacterium album</name>
    <dbReference type="NCBI Taxonomy" id="2978477"/>
    <lineage>
        <taxon>Bacteria</taxon>
        <taxon>Bacillati</taxon>
        <taxon>Bacillota</taxon>
        <taxon>Clostridia</taxon>
        <taxon>Eubacteriales</taxon>
        <taxon>Eubacteriaceae</taxon>
        <taxon>Eubacterium</taxon>
    </lineage>
</organism>
<dbReference type="SUPFAM" id="SSF53756">
    <property type="entry name" value="UDP-Glycosyltransferase/glycogen phosphorylase"/>
    <property type="match status" value="1"/>
</dbReference>
<keyword evidence="5" id="KW-0777">Teichoic acid biosynthesis</keyword>
<dbReference type="InterPro" id="IPR051612">
    <property type="entry name" value="Teichoic_Acid_Biosynth"/>
</dbReference>
<keyword evidence="8" id="KW-1185">Reference proteome</keyword>
<dbReference type="InterPro" id="IPR007554">
    <property type="entry name" value="Glycerophosphate_synth"/>
</dbReference>
<evidence type="ECO:0000256" key="1">
    <source>
        <dbReference type="ARBA" id="ARBA00004202"/>
    </source>
</evidence>
<sequence length="561" mass="65715">MKYTANAPQGFKYKLKRTVKKIVQPFRISEKDKGKLLYNKFLSMPVNDKFIFYEAFAGLGILDNPRAIFKYLLNQEDFKSYTHIWSVENPELAADNISEFSSLDNVIIVKRESEDYYKYLATSKYLINNSTFGYYFEKRNSQVYINTWHGVPTKYMGYEHTAERVENSRGPARNFLLADYLVSANQFMTEVMYKRAYKLDGLFQGKILELGHPRSDAIVNANTLDVHRKLNTAGIHTDKKIILYAPTWKGTLYNNLDYNVEDFKKTVAKLSENIDTEHYRIYLRVHYFLYKILATDPELRPMLIPFTIDTNELLSVVDVLISDYSSIFFDFLATKKPILFYVPDLEEYQSGRGLYVPVSRLPGYVSSNINDISITLGNICTSELVNPIREKYLERYSKLHEDMSQWCIYNDDGNSCKRLVDVVFRREPVSELEGDGVYSVINGLEAHKEKILICVNTNYNDMTFYENLRKKLESYEYRTTDVTILTTSFTDTKYKVYFNNNIPKEVRVLVWYALPYVTKYNQKFFKREIKRSLGNVRFDEVLMEGTLTEYWAEFGNAIKKL</sequence>
<evidence type="ECO:0000256" key="3">
    <source>
        <dbReference type="ARBA" id="ARBA00022475"/>
    </source>
</evidence>
<comment type="similarity">
    <text evidence="2">Belongs to the CDP-glycerol glycerophosphotransferase family.</text>
</comment>
<dbReference type="Pfam" id="PF04464">
    <property type="entry name" value="Glyphos_transf"/>
    <property type="match status" value="1"/>
</dbReference>
<protein>
    <submittedName>
        <fullName evidence="7">CDP-glycerol glycerophosphotransferase family protein</fullName>
    </submittedName>
</protein>
<proteinExistence type="inferred from homology"/>
<accession>A0ABT2LZH3</accession>
<dbReference type="Gene3D" id="3.40.50.12580">
    <property type="match status" value="1"/>
</dbReference>
<evidence type="ECO:0000313" key="8">
    <source>
        <dbReference type="Proteomes" id="UP001431199"/>
    </source>
</evidence>
<gene>
    <name evidence="7" type="ORF">N5B56_06305</name>
</gene>
<keyword evidence="6" id="KW-0472">Membrane</keyword>
<comment type="subcellular location">
    <subcellularLocation>
        <location evidence="1">Cell membrane</location>
        <topology evidence="1">Peripheral membrane protein</topology>
    </subcellularLocation>
</comment>
<evidence type="ECO:0000313" key="7">
    <source>
        <dbReference type="EMBL" id="MCT7398698.1"/>
    </source>
</evidence>
<dbReference type="Gene3D" id="3.40.50.11820">
    <property type="match status" value="1"/>
</dbReference>
<keyword evidence="3" id="KW-1003">Cell membrane</keyword>
<dbReference type="RefSeq" id="WP_260978598.1">
    <property type="nucleotide sequence ID" value="NZ_JAODBU010000006.1"/>
</dbReference>